<name>A0A8S1AKF7_ARCPL</name>
<feature type="compositionally biased region" description="Low complexity" evidence="1">
    <location>
        <begin position="45"/>
        <end position="62"/>
    </location>
</feature>
<dbReference type="AlphaFoldDB" id="A0A8S1AKF7"/>
<feature type="region of interest" description="Disordered" evidence="1">
    <location>
        <begin position="39"/>
        <end position="70"/>
    </location>
</feature>
<reference evidence="5 6" key="1">
    <citation type="submission" date="2020-04" db="EMBL/GenBank/DDBJ databases">
        <authorList>
            <person name="Wallbank WR R."/>
            <person name="Pardo Diaz C."/>
            <person name="Kozak K."/>
            <person name="Martin S."/>
            <person name="Jiggins C."/>
            <person name="Moest M."/>
            <person name="Warren A I."/>
            <person name="Byers J.R.P. K."/>
            <person name="Montejo-Kovacevich G."/>
            <person name="Yen C E."/>
        </authorList>
    </citation>
    <scope>NUCLEOTIDE SEQUENCE [LARGE SCALE GENOMIC DNA]</scope>
</reference>
<evidence type="ECO:0000313" key="6">
    <source>
        <dbReference type="Proteomes" id="UP000494256"/>
    </source>
</evidence>
<organism evidence="4 6">
    <name type="scientific">Arctia plantaginis</name>
    <name type="common">Wood tiger moth</name>
    <name type="synonym">Phalaena plantaginis</name>
    <dbReference type="NCBI Taxonomy" id="874455"/>
    <lineage>
        <taxon>Eukaryota</taxon>
        <taxon>Metazoa</taxon>
        <taxon>Ecdysozoa</taxon>
        <taxon>Arthropoda</taxon>
        <taxon>Hexapoda</taxon>
        <taxon>Insecta</taxon>
        <taxon>Pterygota</taxon>
        <taxon>Neoptera</taxon>
        <taxon>Endopterygota</taxon>
        <taxon>Lepidoptera</taxon>
        <taxon>Glossata</taxon>
        <taxon>Ditrysia</taxon>
        <taxon>Noctuoidea</taxon>
        <taxon>Erebidae</taxon>
        <taxon>Arctiinae</taxon>
        <taxon>Arctia</taxon>
    </lineage>
</organism>
<keyword evidence="2" id="KW-0732">Signal</keyword>
<accession>A0A8S1AKF7</accession>
<proteinExistence type="predicted"/>
<dbReference type="Proteomes" id="UP000494256">
    <property type="component" value="Unassembled WGS sequence"/>
</dbReference>
<keyword evidence="5" id="KW-1185">Reference proteome</keyword>
<dbReference type="OrthoDB" id="10579391at2759"/>
<dbReference type="EMBL" id="CADEBD010000327">
    <property type="protein sequence ID" value="CAB3245521.1"/>
    <property type="molecule type" value="Genomic_DNA"/>
</dbReference>
<evidence type="ECO:0000313" key="3">
    <source>
        <dbReference type="EMBL" id="CAB3222278.1"/>
    </source>
</evidence>
<dbReference type="EMBL" id="CADEBC010000083">
    <property type="protein sequence ID" value="CAB3222278.1"/>
    <property type="molecule type" value="Genomic_DNA"/>
</dbReference>
<feature type="signal peptide" evidence="2">
    <location>
        <begin position="1"/>
        <end position="25"/>
    </location>
</feature>
<comment type="caution">
    <text evidence="4">The sequence shown here is derived from an EMBL/GenBank/DDBJ whole genome shotgun (WGS) entry which is preliminary data.</text>
</comment>
<evidence type="ECO:0000256" key="1">
    <source>
        <dbReference type="SAM" id="MobiDB-lite"/>
    </source>
</evidence>
<gene>
    <name evidence="4" type="ORF">APLA_LOCUS11098</name>
    <name evidence="3" type="ORF">APLA_LOCUS990</name>
</gene>
<protein>
    <submittedName>
        <fullName evidence="4">Uncharacterized protein</fullName>
    </submittedName>
</protein>
<evidence type="ECO:0000313" key="4">
    <source>
        <dbReference type="EMBL" id="CAB3245521.1"/>
    </source>
</evidence>
<evidence type="ECO:0000256" key="2">
    <source>
        <dbReference type="SAM" id="SignalP"/>
    </source>
</evidence>
<evidence type="ECO:0000313" key="5">
    <source>
        <dbReference type="Proteomes" id="UP000494106"/>
    </source>
</evidence>
<feature type="chain" id="PRO_5036273111" evidence="2">
    <location>
        <begin position="26"/>
        <end position="91"/>
    </location>
</feature>
<dbReference type="Proteomes" id="UP000494106">
    <property type="component" value="Unassembled WGS sequence"/>
</dbReference>
<sequence length="91" mass="9644">MGAPTAVFIMVSVLFLSTAPNGVHGNIFPIFKDLLFGDDTPIRTPDQPQPCQQQVPGCQQPSPAAPDNPANIKNTVISKSTAVVNPNENCN</sequence>